<keyword evidence="2" id="KW-0808">Transferase</keyword>
<dbReference type="GO" id="GO:0016757">
    <property type="term" value="F:glycosyltransferase activity"/>
    <property type="evidence" value="ECO:0007669"/>
    <property type="project" value="TreeGrafter"/>
</dbReference>
<dbReference type="SUPFAM" id="SSF53756">
    <property type="entry name" value="UDP-Glycosyltransferase/glycogen phosphorylase"/>
    <property type="match status" value="1"/>
</dbReference>
<organism evidence="2 3">
    <name type="scientific">Desulfonatronum thiosulfatophilum</name>
    <dbReference type="NCBI Taxonomy" id="617002"/>
    <lineage>
        <taxon>Bacteria</taxon>
        <taxon>Pseudomonadati</taxon>
        <taxon>Thermodesulfobacteriota</taxon>
        <taxon>Desulfovibrionia</taxon>
        <taxon>Desulfovibrionales</taxon>
        <taxon>Desulfonatronaceae</taxon>
        <taxon>Desulfonatronum</taxon>
    </lineage>
</organism>
<evidence type="ECO:0000313" key="2">
    <source>
        <dbReference type="EMBL" id="SDB54928.1"/>
    </source>
</evidence>
<dbReference type="STRING" id="617002.SAMN05660653_02726"/>
<sequence length="377" mass="42239">MNILVASAFPADSLFANAVNTIKMADGFAKLGHDVTVVCRKAKCGHLTDKQLQERFHLSTRVTFIQSPGRWYMLPLNIHNAFARQVLHHARDIRPDFAFSRNYIAPVRLAAIGVPTVAESHAHVGNTSRPLLRMIQGLGELHQFKALVTIAPVLRDNFATLGAPKHKVHVLPDAVDLDLFTRPTDYSKPERNRPLVVYAGHLYDYKGIPSILDAAALSPEFDYRLVGGHDQDIARVADQVRARSLHNVSLAGRFPHSEVPEQLWASDVLLLPPSAHHPSAQWTSPVKLGEYLASGTPVVATRIQALEYWLRNGEVHFVPPEDPQGLVEGIRAVLRERDYAEHMRIKAYALAQRISYKERCRRILKVAEVPEIENMDI</sequence>
<accession>A0A1G6EC11</accession>
<protein>
    <submittedName>
        <fullName evidence="2">Glycosyltransferase involved in cell wall bisynthesis</fullName>
    </submittedName>
</protein>
<proteinExistence type="predicted"/>
<dbReference type="OrthoDB" id="9802525at2"/>
<dbReference type="InterPro" id="IPR028098">
    <property type="entry name" value="Glyco_trans_4-like_N"/>
</dbReference>
<dbReference type="Proteomes" id="UP000198771">
    <property type="component" value="Unassembled WGS sequence"/>
</dbReference>
<evidence type="ECO:0000313" key="3">
    <source>
        <dbReference type="Proteomes" id="UP000198771"/>
    </source>
</evidence>
<feature type="domain" description="Glycosyltransferase subfamily 4-like N-terminal" evidence="1">
    <location>
        <begin position="23"/>
        <end position="178"/>
    </location>
</feature>
<dbReference type="Gene3D" id="3.40.50.2000">
    <property type="entry name" value="Glycogen Phosphorylase B"/>
    <property type="match status" value="2"/>
</dbReference>
<evidence type="ECO:0000259" key="1">
    <source>
        <dbReference type="Pfam" id="PF13439"/>
    </source>
</evidence>
<dbReference type="PANTHER" id="PTHR12526">
    <property type="entry name" value="GLYCOSYLTRANSFERASE"/>
    <property type="match status" value="1"/>
</dbReference>
<gene>
    <name evidence="2" type="ORF">SAMN05660653_02726</name>
</gene>
<dbReference type="EMBL" id="FMXO01000017">
    <property type="protein sequence ID" value="SDB54928.1"/>
    <property type="molecule type" value="Genomic_DNA"/>
</dbReference>
<dbReference type="Pfam" id="PF13692">
    <property type="entry name" value="Glyco_trans_1_4"/>
    <property type="match status" value="1"/>
</dbReference>
<dbReference type="AlphaFoldDB" id="A0A1G6EC11"/>
<reference evidence="2 3" key="1">
    <citation type="submission" date="2016-10" db="EMBL/GenBank/DDBJ databases">
        <authorList>
            <person name="de Groot N.N."/>
        </authorList>
    </citation>
    <scope>NUCLEOTIDE SEQUENCE [LARGE SCALE GENOMIC DNA]</scope>
    <source>
        <strain evidence="2 3">ASO4-2</strain>
    </source>
</reference>
<keyword evidence="3" id="KW-1185">Reference proteome</keyword>
<dbReference type="Pfam" id="PF13439">
    <property type="entry name" value="Glyco_transf_4"/>
    <property type="match status" value="1"/>
</dbReference>
<name>A0A1G6EC11_9BACT</name>
<dbReference type="RefSeq" id="WP_092122951.1">
    <property type="nucleotide sequence ID" value="NZ_FMXO01000017.1"/>
</dbReference>
<dbReference type="PANTHER" id="PTHR12526:SF600">
    <property type="entry name" value="GLYCOSYL TRANSFERASE GROUP 1"/>
    <property type="match status" value="1"/>
</dbReference>